<keyword evidence="4" id="KW-1185">Reference proteome</keyword>
<dbReference type="PATRIC" id="fig|1114964.3.peg.2646"/>
<evidence type="ECO:0000256" key="1">
    <source>
        <dbReference type="ARBA" id="ARBA00022801"/>
    </source>
</evidence>
<evidence type="ECO:0000259" key="2">
    <source>
        <dbReference type="Pfam" id="PF07859"/>
    </source>
</evidence>
<evidence type="ECO:0000313" key="4">
    <source>
        <dbReference type="Proteomes" id="UP000015524"/>
    </source>
</evidence>
<reference evidence="3 4" key="1">
    <citation type="journal article" date="2013" name="Genome Announc.">
        <title>Draft Genome Sequence of a Hexachlorocyclohexane-Degrading Bacterium, Sphingobium baderi Strain LL03T.</title>
        <authorList>
            <person name="Kaur J."/>
            <person name="Verma H."/>
            <person name="Tripathi C."/>
            <person name="Khurana J.P."/>
            <person name="Lal R."/>
        </authorList>
    </citation>
    <scope>NUCLEOTIDE SEQUENCE [LARGE SCALE GENOMIC DNA]</scope>
    <source>
        <strain evidence="3 4">LL03</strain>
    </source>
</reference>
<dbReference type="GO" id="GO:0016787">
    <property type="term" value="F:hydrolase activity"/>
    <property type="evidence" value="ECO:0007669"/>
    <property type="project" value="UniProtKB-KW"/>
</dbReference>
<accession>T0GJR3</accession>
<dbReference type="OrthoDB" id="9806180at2"/>
<sequence>MALPIMAGHAANAAGRLKEDCTMALRSRYPLDPRRTGRPAPAALVETRDAIAGAVSPYTLAEGATVAKRTVGGVRCIVASPRQPALGGMIYFHGGGYRLGGPDRMAGFLSRLAADGGCRVIAPAYALAPENPYPAALHDAAAVIDAVAAEAPDVPMMIGGDSAGGGLAAACCIAFGESLPSLRGAVLLSPWLDLRVCADSFERCAPSDRLFSRESAQDAANSYLQGLPADAPLASPLLAGALDGMPSTLIIAGSAEVLIQDSIDFAARLAAQHIGVELSVIPHMQHVSPTLFPDLPSSARSLSAITRFMRERLNGTGLIADPQS</sequence>
<protein>
    <recommendedName>
        <fullName evidence="2">Alpha/beta hydrolase fold-3 domain-containing protein</fullName>
    </recommendedName>
</protein>
<dbReference type="InterPro" id="IPR029058">
    <property type="entry name" value="AB_hydrolase_fold"/>
</dbReference>
<keyword evidence="1" id="KW-0378">Hydrolase</keyword>
<dbReference type="PANTHER" id="PTHR48081">
    <property type="entry name" value="AB HYDROLASE SUPERFAMILY PROTEIN C4A8.06C"/>
    <property type="match status" value="1"/>
</dbReference>
<dbReference type="InterPro" id="IPR050300">
    <property type="entry name" value="GDXG_lipolytic_enzyme"/>
</dbReference>
<dbReference type="eggNOG" id="COG0657">
    <property type="taxonomic scope" value="Bacteria"/>
</dbReference>
<evidence type="ECO:0000313" key="3">
    <source>
        <dbReference type="EMBL" id="EQB00273.1"/>
    </source>
</evidence>
<dbReference type="SUPFAM" id="SSF53474">
    <property type="entry name" value="alpha/beta-Hydrolases"/>
    <property type="match status" value="1"/>
</dbReference>
<dbReference type="PANTHER" id="PTHR48081:SF8">
    <property type="entry name" value="ALPHA_BETA HYDROLASE FOLD-3 DOMAIN-CONTAINING PROTEIN-RELATED"/>
    <property type="match status" value="1"/>
</dbReference>
<proteinExistence type="predicted"/>
<dbReference type="Pfam" id="PF07859">
    <property type="entry name" value="Abhydrolase_3"/>
    <property type="match status" value="1"/>
</dbReference>
<dbReference type="Gene3D" id="3.40.50.1820">
    <property type="entry name" value="alpha/beta hydrolase"/>
    <property type="match status" value="1"/>
</dbReference>
<name>T0GJR3_9SPHN</name>
<gene>
    <name evidence="3" type="ORF">L485_13515</name>
</gene>
<dbReference type="EMBL" id="ATIB01000070">
    <property type="protein sequence ID" value="EQB00273.1"/>
    <property type="molecule type" value="Genomic_DNA"/>
</dbReference>
<dbReference type="AlphaFoldDB" id="T0GJR3"/>
<dbReference type="InterPro" id="IPR013094">
    <property type="entry name" value="AB_hydrolase_3"/>
</dbReference>
<dbReference type="Proteomes" id="UP000015524">
    <property type="component" value="Unassembled WGS sequence"/>
</dbReference>
<feature type="domain" description="Alpha/beta hydrolase fold-3" evidence="2">
    <location>
        <begin position="89"/>
        <end position="287"/>
    </location>
</feature>
<organism evidence="3 4">
    <name type="scientific">Sphingobium baderi LL03</name>
    <dbReference type="NCBI Taxonomy" id="1114964"/>
    <lineage>
        <taxon>Bacteria</taxon>
        <taxon>Pseudomonadati</taxon>
        <taxon>Pseudomonadota</taxon>
        <taxon>Alphaproteobacteria</taxon>
        <taxon>Sphingomonadales</taxon>
        <taxon>Sphingomonadaceae</taxon>
        <taxon>Sphingobium</taxon>
    </lineage>
</organism>
<comment type="caution">
    <text evidence="3">The sequence shown here is derived from an EMBL/GenBank/DDBJ whole genome shotgun (WGS) entry which is preliminary data.</text>
</comment>